<dbReference type="Pfam" id="PF14032">
    <property type="entry name" value="PknH_C"/>
    <property type="match status" value="1"/>
</dbReference>
<evidence type="ECO:0000313" key="2">
    <source>
        <dbReference type="EMBL" id="MCV7070200.1"/>
    </source>
</evidence>
<geneLocation type="plasmid" evidence="3 4">
    <name>unnamed</name>
</geneLocation>
<accession>A0A9X2YB98</accession>
<protein>
    <submittedName>
        <fullName evidence="2">Sensor domain-containing protein</fullName>
    </submittedName>
</protein>
<organism evidence="2 5">
    <name type="scientific">Mycolicibacterium rufum</name>
    <dbReference type="NCBI Taxonomy" id="318424"/>
    <lineage>
        <taxon>Bacteria</taxon>
        <taxon>Bacillati</taxon>
        <taxon>Actinomycetota</taxon>
        <taxon>Actinomycetes</taxon>
        <taxon>Mycobacteriales</taxon>
        <taxon>Mycobacteriaceae</taxon>
        <taxon>Mycolicibacterium</taxon>
    </lineage>
</organism>
<dbReference type="InterPro" id="IPR026954">
    <property type="entry name" value="PknH-like_Extracell"/>
</dbReference>
<name>A0A9X2YB98_9MYCO</name>
<keyword evidence="3" id="KW-0614">Plasmid</keyword>
<dbReference type="EMBL" id="CP092428">
    <property type="protein sequence ID" value="ULP39943.1"/>
    <property type="molecule type" value="Genomic_DNA"/>
</dbReference>
<evidence type="ECO:0000313" key="3">
    <source>
        <dbReference type="EMBL" id="ULP39943.1"/>
    </source>
</evidence>
<feature type="domain" description="PknH-like extracellular" evidence="1">
    <location>
        <begin position="3"/>
        <end position="186"/>
    </location>
</feature>
<proteinExistence type="predicted"/>
<dbReference type="InterPro" id="IPR038232">
    <property type="entry name" value="PknH-like_Extracell_sf"/>
</dbReference>
<dbReference type="Proteomes" id="UP001140272">
    <property type="component" value="Unassembled WGS sequence"/>
</dbReference>
<keyword evidence="4" id="KW-1185">Reference proteome</keyword>
<reference evidence="2" key="2">
    <citation type="journal article" date="2022" name="BMC Genomics">
        <title>Comparative genome analysis of mycobacteria focusing on tRNA and non-coding RNA.</title>
        <authorList>
            <person name="Behra P.R.K."/>
            <person name="Pettersson B.M.F."/>
            <person name="Ramesh M."/>
            <person name="Das S."/>
            <person name="Dasgupta S."/>
            <person name="Kirsebom L.A."/>
        </authorList>
    </citation>
    <scope>NUCLEOTIDE SEQUENCE</scope>
    <source>
        <strain evidence="2">DSM 45406</strain>
    </source>
</reference>
<reference evidence="3" key="3">
    <citation type="submission" date="2022-08" db="EMBL/GenBank/DDBJ databases">
        <title>Whole genome sequencing of non-tuberculosis mycobacteria type-strains.</title>
        <authorList>
            <person name="Igarashi Y."/>
            <person name="Osugi A."/>
            <person name="Mitarai S."/>
        </authorList>
    </citation>
    <scope>NUCLEOTIDE SEQUENCE</scope>
    <source>
        <strain evidence="3">JCM 16372</strain>
        <plasmid evidence="3">unnamed</plasmid>
    </source>
</reference>
<gene>
    <name evidence="2" type="ORF">H7H73_06525</name>
    <name evidence="3" type="ORF">MJO55_28940</name>
</gene>
<dbReference type="Proteomes" id="UP001055159">
    <property type="component" value="Plasmid unnamed"/>
</dbReference>
<evidence type="ECO:0000313" key="4">
    <source>
        <dbReference type="Proteomes" id="UP001055159"/>
    </source>
</evidence>
<evidence type="ECO:0000259" key="1">
    <source>
        <dbReference type="Pfam" id="PF14032"/>
    </source>
</evidence>
<dbReference type="AlphaFoldDB" id="A0A9X2YB98"/>
<dbReference type="RefSeq" id="WP_239736408.1">
    <property type="nucleotide sequence ID" value="NZ_CP092428.2"/>
</dbReference>
<dbReference type="EMBL" id="JACKRN010000225">
    <property type="protein sequence ID" value="MCV7070200.1"/>
    <property type="molecule type" value="Genomic_DNA"/>
</dbReference>
<reference evidence="2" key="1">
    <citation type="submission" date="2020-07" db="EMBL/GenBank/DDBJ databases">
        <authorList>
            <person name="Pettersson B.M.F."/>
            <person name="Behra P.R.K."/>
            <person name="Ramesh M."/>
            <person name="Das S."/>
            <person name="Dasgupta S."/>
            <person name="Kirsebom L.A."/>
        </authorList>
    </citation>
    <scope>NUCLEOTIDE SEQUENCE</scope>
    <source>
        <strain evidence="2">DSM 45406</strain>
    </source>
</reference>
<dbReference type="Gene3D" id="3.40.1000.70">
    <property type="entry name" value="PknH-like extracellular domain"/>
    <property type="match status" value="1"/>
</dbReference>
<sequence length="188" mass="19474">MIAPDALAPLLLPVPEAGKLLNSPELAEVGTETAMMGGSVAPPQCMSAFGPAYRAAFEGTGYTGVVIQLLQQGRAQQVAQAVTAFPDPAAAKSVFDKLVADWNSCQSQRLTYSPGGGDKDTVVDVTTIRTIGDVVTVMLIPTTPPVPGQQCERDMTVRGNVIVDVRACSPTVGSAGYAIASAIADKIR</sequence>
<evidence type="ECO:0000313" key="5">
    <source>
        <dbReference type="Proteomes" id="UP001140272"/>
    </source>
</evidence>